<accession>A0AAV4WCR0</accession>
<dbReference type="Proteomes" id="UP001054945">
    <property type="component" value="Unassembled WGS sequence"/>
</dbReference>
<protein>
    <recommendedName>
        <fullName evidence="3">Secreted protein</fullName>
    </recommendedName>
</protein>
<organism evidence="1 2">
    <name type="scientific">Caerostris extrusa</name>
    <name type="common">Bark spider</name>
    <name type="synonym">Caerostris bankana</name>
    <dbReference type="NCBI Taxonomy" id="172846"/>
    <lineage>
        <taxon>Eukaryota</taxon>
        <taxon>Metazoa</taxon>
        <taxon>Ecdysozoa</taxon>
        <taxon>Arthropoda</taxon>
        <taxon>Chelicerata</taxon>
        <taxon>Arachnida</taxon>
        <taxon>Araneae</taxon>
        <taxon>Araneomorphae</taxon>
        <taxon>Entelegynae</taxon>
        <taxon>Araneoidea</taxon>
        <taxon>Araneidae</taxon>
        <taxon>Caerostris</taxon>
    </lineage>
</organism>
<comment type="caution">
    <text evidence="1">The sequence shown here is derived from an EMBL/GenBank/DDBJ whole genome shotgun (WGS) entry which is preliminary data.</text>
</comment>
<evidence type="ECO:0008006" key="3">
    <source>
        <dbReference type="Google" id="ProtNLM"/>
    </source>
</evidence>
<evidence type="ECO:0000313" key="1">
    <source>
        <dbReference type="EMBL" id="GIY79741.1"/>
    </source>
</evidence>
<dbReference type="EMBL" id="BPLR01015925">
    <property type="protein sequence ID" value="GIY79741.1"/>
    <property type="molecule type" value="Genomic_DNA"/>
</dbReference>
<keyword evidence="2" id="KW-1185">Reference proteome</keyword>
<dbReference type="AlphaFoldDB" id="A0AAV4WCR0"/>
<proteinExistence type="predicted"/>
<sequence length="99" mass="11653">MFVASFLAVFGQRSFRIPLTMQDMVRFHGRGLYLESGCRSPQLCPFVQHQFFVLHHGARKDASHQRNFKDLSKEVLENRYRCFAPNWIDRSAFTAREQS</sequence>
<evidence type="ECO:0000313" key="2">
    <source>
        <dbReference type="Proteomes" id="UP001054945"/>
    </source>
</evidence>
<reference evidence="1 2" key="1">
    <citation type="submission" date="2021-06" db="EMBL/GenBank/DDBJ databases">
        <title>Caerostris extrusa draft genome.</title>
        <authorList>
            <person name="Kono N."/>
            <person name="Arakawa K."/>
        </authorList>
    </citation>
    <scope>NUCLEOTIDE SEQUENCE [LARGE SCALE GENOMIC DNA]</scope>
</reference>
<name>A0AAV4WCR0_CAEEX</name>
<gene>
    <name evidence="1" type="ORF">CEXT_540271</name>
</gene>